<accession>A0A9W6VY63</accession>
<dbReference type="Gene3D" id="1.10.600.10">
    <property type="entry name" value="Farnesyl Diphosphate Synthase"/>
    <property type="match status" value="2"/>
</dbReference>
<keyword evidence="2" id="KW-1185">Reference proteome</keyword>
<dbReference type="InterPro" id="IPR008949">
    <property type="entry name" value="Isoprenoid_synthase_dom_sf"/>
</dbReference>
<reference evidence="1" key="1">
    <citation type="submission" date="2023-03" db="EMBL/GenBank/DDBJ databases">
        <title>Actinoallomurus iriomotensis NBRC 103684.</title>
        <authorList>
            <person name="Ichikawa N."/>
            <person name="Sato H."/>
            <person name="Tonouchi N."/>
        </authorList>
    </citation>
    <scope>NUCLEOTIDE SEQUENCE</scope>
    <source>
        <strain evidence="1">NBRC 103684</strain>
    </source>
</reference>
<dbReference type="EMBL" id="BSTK01000002">
    <property type="protein sequence ID" value="GLY83332.1"/>
    <property type="molecule type" value="Genomic_DNA"/>
</dbReference>
<proteinExistence type="predicted"/>
<evidence type="ECO:0000313" key="1">
    <source>
        <dbReference type="EMBL" id="GLY83332.1"/>
    </source>
</evidence>
<protein>
    <submittedName>
        <fullName evidence="1">Uncharacterized protein</fullName>
    </submittedName>
</protein>
<organism evidence="1 2">
    <name type="scientific">Actinoallomurus iriomotensis</name>
    <dbReference type="NCBI Taxonomy" id="478107"/>
    <lineage>
        <taxon>Bacteria</taxon>
        <taxon>Bacillati</taxon>
        <taxon>Actinomycetota</taxon>
        <taxon>Actinomycetes</taxon>
        <taxon>Streptosporangiales</taxon>
        <taxon>Thermomonosporaceae</taxon>
        <taxon>Actinoallomurus</taxon>
    </lineage>
</organism>
<dbReference type="RefSeq" id="WP_285567588.1">
    <property type="nucleotide sequence ID" value="NZ_BSTK01000002.1"/>
</dbReference>
<dbReference type="Pfam" id="PF19086">
    <property type="entry name" value="Terpene_syn_C_2"/>
    <property type="match status" value="1"/>
</dbReference>
<dbReference type="AlphaFoldDB" id="A0A9W6VY63"/>
<comment type="caution">
    <text evidence="1">The sequence shown here is derived from an EMBL/GenBank/DDBJ whole genome shotgun (WGS) entry which is preliminary data.</text>
</comment>
<dbReference type="SUPFAM" id="SSF48576">
    <property type="entry name" value="Terpenoid synthases"/>
    <property type="match status" value="1"/>
</dbReference>
<dbReference type="Proteomes" id="UP001165074">
    <property type="component" value="Unassembled WGS sequence"/>
</dbReference>
<evidence type="ECO:0000313" key="2">
    <source>
        <dbReference type="Proteomes" id="UP001165074"/>
    </source>
</evidence>
<sequence>MDLAHLPIGMKWFCWGSLADDQYDNHDGDERENRLVEVIKDIRAIISGTEAAVIAHNPMVTGFADYWPQLTASTSPHARQRLRELVWCFADITAWHNDVYGLEKDIAGGQTCSLPPRCSHGTCAPMSTPI</sequence>
<gene>
    <name evidence="1" type="ORF">Airi02_012620</name>
</gene>
<name>A0A9W6VY63_9ACTN</name>